<dbReference type="Pfam" id="PF13426">
    <property type="entry name" value="PAS_9"/>
    <property type="match status" value="1"/>
</dbReference>
<dbReference type="PANTHER" id="PTHR24421">
    <property type="entry name" value="NITRATE/NITRITE SENSOR PROTEIN NARX-RELATED"/>
    <property type="match status" value="1"/>
</dbReference>
<keyword evidence="12" id="KW-1185">Reference proteome</keyword>
<evidence type="ECO:0000256" key="4">
    <source>
        <dbReference type="ARBA" id="ARBA00022679"/>
    </source>
</evidence>
<name>A0A0N8PNR3_9BACL</name>
<dbReference type="Pfam" id="PF07730">
    <property type="entry name" value="HisKA_3"/>
    <property type="match status" value="1"/>
</dbReference>
<keyword evidence="4" id="KW-0808">Transferase</keyword>
<evidence type="ECO:0000256" key="3">
    <source>
        <dbReference type="ARBA" id="ARBA00022553"/>
    </source>
</evidence>
<dbReference type="STRING" id="471514.AN477_18180"/>
<keyword evidence="3" id="KW-0597">Phosphoprotein</keyword>
<comment type="catalytic activity">
    <reaction evidence="1">
        <text>ATP + protein L-histidine = ADP + protein N-phospho-L-histidine.</text>
        <dbReference type="EC" id="2.7.13.3"/>
    </reaction>
</comment>
<protein>
    <recommendedName>
        <fullName evidence="2">histidine kinase</fullName>
        <ecNumber evidence="2">2.7.13.3</ecNumber>
    </recommendedName>
</protein>
<dbReference type="PATRIC" id="fig|471514.4.peg.4551"/>
<dbReference type="InterPro" id="IPR000014">
    <property type="entry name" value="PAS"/>
</dbReference>
<dbReference type="AlphaFoldDB" id="A0A0N8PNR3"/>
<gene>
    <name evidence="11" type="ORF">AN477_18180</name>
</gene>
<dbReference type="PANTHER" id="PTHR24421:SF10">
    <property type="entry name" value="NITRATE_NITRITE SENSOR PROTEIN NARQ"/>
    <property type="match status" value="1"/>
</dbReference>
<organism evidence="11 12">
    <name type="scientific">Alicyclobacillus ferrooxydans</name>
    <dbReference type="NCBI Taxonomy" id="471514"/>
    <lineage>
        <taxon>Bacteria</taxon>
        <taxon>Bacillati</taxon>
        <taxon>Bacillota</taxon>
        <taxon>Bacilli</taxon>
        <taxon>Bacillales</taxon>
        <taxon>Alicyclobacillaceae</taxon>
        <taxon>Alicyclobacillus</taxon>
    </lineage>
</organism>
<dbReference type="EC" id="2.7.13.3" evidence="2"/>
<dbReference type="InterPro" id="IPR050482">
    <property type="entry name" value="Sensor_HK_TwoCompSys"/>
</dbReference>
<proteinExistence type="predicted"/>
<evidence type="ECO:0000259" key="10">
    <source>
        <dbReference type="PROSITE" id="PS50113"/>
    </source>
</evidence>
<dbReference type="Proteomes" id="UP000050482">
    <property type="component" value="Unassembled WGS sequence"/>
</dbReference>
<evidence type="ECO:0000256" key="6">
    <source>
        <dbReference type="ARBA" id="ARBA00022777"/>
    </source>
</evidence>
<dbReference type="RefSeq" id="WP_054970602.1">
    <property type="nucleotide sequence ID" value="NZ_LJCO01000079.1"/>
</dbReference>
<dbReference type="NCBIfam" id="TIGR00229">
    <property type="entry name" value="sensory_box"/>
    <property type="match status" value="1"/>
</dbReference>
<dbReference type="CDD" id="cd16917">
    <property type="entry name" value="HATPase_UhpB-NarQ-NarX-like"/>
    <property type="match status" value="1"/>
</dbReference>
<feature type="domain" description="PAC" evidence="10">
    <location>
        <begin position="94"/>
        <end position="145"/>
    </location>
</feature>
<feature type="coiled-coil region" evidence="9">
    <location>
        <begin position="130"/>
        <end position="159"/>
    </location>
</feature>
<dbReference type="EMBL" id="LJCO01000079">
    <property type="protein sequence ID" value="KPV42245.1"/>
    <property type="molecule type" value="Genomic_DNA"/>
</dbReference>
<dbReference type="GO" id="GO:0046983">
    <property type="term" value="F:protein dimerization activity"/>
    <property type="evidence" value="ECO:0007669"/>
    <property type="project" value="InterPro"/>
</dbReference>
<keyword evidence="7" id="KW-0067">ATP-binding</keyword>
<keyword evidence="5" id="KW-0547">Nucleotide-binding</keyword>
<keyword evidence="6" id="KW-0418">Kinase</keyword>
<dbReference type="SUPFAM" id="SSF55785">
    <property type="entry name" value="PYP-like sensor domain (PAS domain)"/>
    <property type="match status" value="1"/>
</dbReference>
<evidence type="ECO:0000256" key="1">
    <source>
        <dbReference type="ARBA" id="ARBA00000085"/>
    </source>
</evidence>
<dbReference type="SUPFAM" id="SSF55874">
    <property type="entry name" value="ATPase domain of HSP90 chaperone/DNA topoisomerase II/histidine kinase"/>
    <property type="match status" value="1"/>
</dbReference>
<evidence type="ECO:0000256" key="2">
    <source>
        <dbReference type="ARBA" id="ARBA00012438"/>
    </source>
</evidence>
<dbReference type="InterPro" id="IPR035965">
    <property type="entry name" value="PAS-like_dom_sf"/>
</dbReference>
<evidence type="ECO:0000256" key="7">
    <source>
        <dbReference type="ARBA" id="ARBA00022840"/>
    </source>
</evidence>
<dbReference type="Gene3D" id="3.30.450.20">
    <property type="entry name" value="PAS domain"/>
    <property type="match status" value="1"/>
</dbReference>
<dbReference type="InterPro" id="IPR000700">
    <property type="entry name" value="PAS-assoc_C"/>
</dbReference>
<reference evidence="11 12" key="1">
    <citation type="submission" date="2015-09" db="EMBL/GenBank/DDBJ databases">
        <title>Draft genome sequence of Alicyclobacillus ferrooxydans DSM 22381.</title>
        <authorList>
            <person name="Hemp J."/>
        </authorList>
    </citation>
    <scope>NUCLEOTIDE SEQUENCE [LARGE SCALE GENOMIC DNA]</scope>
    <source>
        <strain evidence="11 12">TC-34</strain>
    </source>
</reference>
<dbReference type="InterPro" id="IPR003594">
    <property type="entry name" value="HATPase_dom"/>
</dbReference>
<dbReference type="InterPro" id="IPR011712">
    <property type="entry name" value="Sig_transdc_His_kin_sub3_dim/P"/>
</dbReference>
<evidence type="ECO:0000256" key="9">
    <source>
        <dbReference type="SAM" id="Coils"/>
    </source>
</evidence>
<sequence length="353" mass="39474">MQSSEVTDYRQASSPFLDIPVLQSVLDNAVDGLIVLSAERNVVYVNHTASRMIGDDAIGIHCGTLLHCHDADHSSLRFDGCYGQCVLASGRPLTNIEMNIKNIDGETVPVEVTYSYIPVPKRSPYLLMSLRDITDKKQAERARRQKEELRYTLQERERLARDLHDGVVQDIAFVNMQVKLLLEDLESNRPVSTEQLTKISHVLDNGYGELRTAIRDLSLGISGNLKHHLSQSVLEFQTRTNIDVVLDCDPLPTDLEISFVHQVTKIVQEALTNIRKHAEATHVQIAVKRSTDNHTLHLDVVDNGIGFVTGESQPSGHYGMKTMCERCELLGGNMTVRSRLHEGTHIHCDIPLG</sequence>
<evidence type="ECO:0000256" key="5">
    <source>
        <dbReference type="ARBA" id="ARBA00022741"/>
    </source>
</evidence>
<dbReference type="PROSITE" id="PS50113">
    <property type="entry name" value="PAC"/>
    <property type="match status" value="1"/>
</dbReference>
<dbReference type="CDD" id="cd00130">
    <property type="entry name" value="PAS"/>
    <property type="match status" value="1"/>
</dbReference>
<accession>A0A0N8PNR3</accession>
<keyword evidence="9" id="KW-0175">Coiled coil</keyword>
<dbReference type="GO" id="GO:0005524">
    <property type="term" value="F:ATP binding"/>
    <property type="evidence" value="ECO:0007669"/>
    <property type="project" value="UniProtKB-KW"/>
</dbReference>
<keyword evidence="8" id="KW-0902">Two-component regulatory system</keyword>
<evidence type="ECO:0000313" key="12">
    <source>
        <dbReference type="Proteomes" id="UP000050482"/>
    </source>
</evidence>
<evidence type="ECO:0000313" key="11">
    <source>
        <dbReference type="EMBL" id="KPV42245.1"/>
    </source>
</evidence>
<dbReference type="InterPro" id="IPR036890">
    <property type="entry name" value="HATPase_C_sf"/>
</dbReference>
<dbReference type="GO" id="GO:0016020">
    <property type="term" value="C:membrane"/>
    <property type="evidence" value="ECO:0007669"/>
    <property type="project" value="InterPro"/>
</dbReference>
<dbReference type="Pfam" id="PF02518">
    <property type="entry name" value="HATPase_c"/>
    <property type="match status" value="1"/>
</dbReference>
<dbReference type="GO" id="GO:0000155">
    <property type="term" value="F:phosphorelay sensor kinase activity"/>
    <property type="evidence" value="ECO:0007669"/>
    <property type="project" value="InterPro"/>
</dbReference>
<comment type="caution">
    <text evidence="11">The sequence shown here is derived from an EMBL/GenBank/DDBJ whole genome shotgun (WGS) entry which is preliminary data.</text>
</comment>
<evidence type="ECO:0000256" key="8">
    <source>
        <dbReference type="ARBA" id="ARBA00023012"/>
    </source>
</evidence>
<dbReference type="Gene3D" id="1.20.5.1930">
    <property type="match status" value="1"/>
</dbReference>
<dbReference type="Gene3D" id="3.30.565.10">
    <property type="entry name" value="Histidine kinase-like ATPase, C-terminal domain"/>
    <property type="match status" value="1"/>
</dbReference>